<dbReference type="OrthoDB" id="685909at2759"/>
<dbReference type="AlphaFoldDB" id="A0A371I209"/>
<gene>
    <name evidence="4" type="ORF">CR513_06654</name>
</gene>
<feature type="region of interest" description="Disordered" evidence="2">
    <location>
        <begin position="228"/>
        <end position="292"/>
    </location>
</feature>
<reference evidence="4" key="1">
    <citation type="submission" date="2018-05" db="EMBL/GenBank/DDBJ databases">
        <title>Draft genome of Mucuna pruriens seed.</title>
        <authorList>
            <person name="Nnadi N.E."/>
            <person name="Vos R."/>
            <person name="Hasami M.H."/>
            <person name="Devisetty U.K."/>
            <person name="Aguiy J.C."/>
        </authorList>
    </citation>
    <scope>NUCLEOTIDE SEQUENCE [LARGE SCALE GENOMIC DNA]</scope>
    <source>
        <strain evidence="4">JCA_2017</strain>
    </source>
</reference>
<accession>A0A371I209</accession>
<protein>
    <recommendedName>
        <fullName evidence="3">Transposase (putative) gypsy type domain-containing protein</fullName>
    </recommendedName>
</protein>
<evidence type="ECO:0000313" key="5">
    <source>
        <dbReference type="Proteomes" id="UP000257109"/>
    </source>
</evidence>
<dbReference type="EMBL" id="QJKJ01001138">
    <property type="protein sequence ID" value="RDY09051.1"/>
    <property type="molecule type" value="Genomic_DNA"/>
</dbReference>
<dbReference type="Proteomes" id="UP000257109">
    <property type="component" value="Unassembled WGS sequence"/>
</dbReference>
<evidence type="ECO:0000256" key="1">
    <source>
        <dbReference type="SAM" id="Coils"/>
    </source>
</evidence>
<dbReference type="PANTHER" id="PTHR31099">
    <property type="entry name" value="OS06G0165300 PROTEIN"/>
    <property type="match status" value="1"/>
</dbReference>
<evidence type="ECO:0000256" key="2">
    <source>
        <dbReference type="SAM" id="MobiDB-lite"/>
    </source>
</evidence>
<name>A0A371I209_MUCPR</name>
<feature type="domain" description="Transposase (putative) gypsy type" evidence="3">
    <location>
        <begin position="68"/>
        <end position="128"/>
    </location>
</feature>
<sequence length="500" mass="56302">LKNFYSAGSAGRSRSRLGSSSSFSLISRRSNFKIVSVRLRHCRPDKSVNNRASLDEAPFFYIYEPVFSKLGLKLPFTSFERSILRALNVAPSQLHPNSWAFVRAFELLCEDLGREPSLGVFFWFFRVKKTPKVGWMSLSSRPNRKLLKPFLESFKTFKDKFFKVCLGKSEADPLGTPYFPFYWTPQPDVSVTIVRKDLEKWEDEFIRELETLPRLFCSELIRGSDLKKNIPPTAEEGTSAPAAVPLQEIPTEPSPPSTEQPAEEDIVRRPSKHPHLEEDIEPQGEFGRPSPPMWTRLRLISEVVDQNMLTPSEGFLVKQLGVSGTLDAIQRLAGCSAILARTTEVEFGPMASRLAQVDEERQVWNRTRVEHDGQLNSLKKTVAALQEELGRSADQHALARAEWDSRQDALVAEVESAKVRISSLESDATVLQAKVASQDDEMKAKDATILQRGAAMVQQYEYGFNHALAQTKIIYPDLDLSGTDPYKEIVDGRIVDVPSP</sequence>
<keyword evidence="5" id="KW-1185">Reference proteome</keyword>
<dbReference type="InterPro" id="IPR007321">
    <property type="entry name" value="Transposase_28"/>
</dbReference>
<keyword evidence="1" id="KW-0175">Coiled coil</keyword>
<feature type="non-terminal residue" evidence="4">
    <location>
        <position position="500"/>
    </location>
</feature>
<dbReference type="Pfam" id="PF04195">
    <property type="entry name" value="Transposase_28"/>
    <property type="match status" value="1"/>
</dbReference>
<organism evidence="4 5">
    <name type="scientific">Mucuna pruriens</name>
    <name type="common">Velvet bean</name>
    <name type="synonym">Dolichos pruriens</name>
    <dbReference type="NCBI Taxonomy" id="157652"/>
    <lineage>
        <taxon>Eukaryota</taxon>
        <taxon>Viridiplantae</taxon>
        <taxon>Streptophyta</taxon>
        <taxon>Embryophyta</taxon>
        <taxon>Tracheophyta</taxon>
        <taxon>Spermatophyta</taxon>
        <taxon>Magnoliopsida</taxon>
        <taxon>eudicotyledons</taxon>
        <taxon>Gunneridae</taxon>
        <taxon>Pentapetalae</taxon>
        <taxon>rosids</taxon>
        <taxon>fabids</taxon>
        <taxon>Fabales</taxon>
        <taxon>Fabaceae</taxon>
        <taxon>Papilionoideae</taxon>
        <taxon>50 kb inversion clade</taxon>
        <taxon>NPAAA clade</taxon>
        <taxon>indigoferoid/millettioid clade</taxon>
        <taxon>Phaseoleae</taxon>
        <taxon>Mucuna</taxon>
    </lineage>
</organism>
<feature type="coiled-coil region" evidence="1">
    <location>
        <begin position="368"/>
        <end position="434"/>
    </location>
</feature>
<feature type="non-terminal residue" evidence="4">
    <location>
        <position position="1"/>
    </location>
</feature>
<dbReference type="PANTHER" id="PTHR31099:SF49">
    <property type="entry name" value="MYOSIN HEAVY CHAIN-LIKE PROTEIN"/>
    <property type="match status" value="1"/>
</dbReference>
<evidence type="ECO:0000313" key="4">
    <source>
        <dbReference type="EMBL" id="RDY09051.1"/>
    </source>
</evidence>
<proteinExistence type="predicted"/>
<comment type="caution">
    <text evidence="4">The sequence shown here is derived from an EMBL/GenBank/DDBJ whole genome shotgun (WGS) entry which is preliminary data.</text>
</comment>
<evidence type="ECO:0000259" key="3">
    <source>
        <dbReference type="Pfam" id="PF04195"/>
    </source>
</evidence>